<dbReference type="SMART" id="SM00833">
    <property type="entry name" value="CobW_C"/>
    <property type="match status" value="1"/>
</dbReference>
<reference evidence="8" key="1">
    <citation type="submission" date="2021-01" db="EMBL/GenBank/DDBJ databases">
        <authorList>
            <person name="Corre E."/>
            <person name="Pelletier E."/>
            <person name="Niang G."/>
            <person name="Scheremetjew M."/>
            <person name="Finn R."/>
            <person name="Kale V."/>
            <person name="Holt S."/>
            <person name="Cochrane G."/>
            <person name="Meng A."/>
            <person name="Brown T."/>
            <person name="Cohen L."/>
        </authorList>
    </citation>
    <scope>NUCLEOTIDE SEQUENCE</scope>
    <source>
        <strain evidence="8">CCMP3105</strain>
    </source>
</reference>
<evidence type="ECO:0000256" key="1">
    <source>
        <dbReference type="ARBA" id="ARBA00022741"/>
    </source>
</evidence>
<accession>A0A7S4SYM5</accession>
<feature type="compositionally biased region" description="Basic and acidic residues" evidence="6">
    <location>
        <begin position="349"/>
        <end position="369"/>
    </location>
</feature>
<dbReference type="PANTHER" id="PTHR13748:SF62">
    <property type="entry name" value="COBW DOMAIN-CONTAINING PROTEIN"/>
    <property type="match status" value="1"/>
</dbReference>
<name>A0A7S4SYM5_9DINO</name>
<sequence length="513" mass="55817">MSQVTLAFHQSLQLPPAAKGLGGSISLEPSWTVRQLASAIERHCASSGVAVRVAALINPARGRAAPPHEQATSQFSHGDRAVVLGDVRTTPWPVGPDASLPRKAGEPVPVTIFTGFLGAGKTTVLNHLLLNQRDKKFAVIENEFGEVGIDDKLLSSKSSVTEENIIEMNNGCICCTVRGDLIAGLKKLHKQTTGKGKPLDGIIIETTGLADPAPVAQTFYADDFVQGNMALDGILTVVDAKHVLEHLKEEKPDGVVNEAVEQVAFADRILLNKLDLVSAEYADEVQGEIRCINKTAHIKRTQNSQVDMDFILGIRAFSLDKVLAQVNEGFLDEEEEHGHSHGAGHGHVSGHDHDGHSAECTDPSHDHGAGHGAGHGAEHGGGHGHGHSHEESCHDASCEHDSHKKTRKAKHQHDYRVQSVGIETGCEVRRDKLDSFIQWLMQEKGPDLFRSKGVLAVQGSPKKFVFQAVHMQFSGKPQDDWKPSEKRCCKMVFIGKNLNRQELNKKFEECLVK</sequence>
<dbReference type="AlphaFoldDB" id="A0A7S4SYM5"/>
<evidence type="ECO:0000313" key="8">
    <source>
        <dbReference type="EMBL" id="CAE4659668.1"/>
    </source>
</evidence>
<dbReference type="InterPro" id="IPR011629">
    <property type="entry name" value="CobW-like_C"/>
</dbReference>
<dbReference type="InterPro" id="IPR003495">
    <property type="entry name" value="CobW/HypB/UreG_nucleotide-bd"/>
</dbReference>
<keyword evidence="1" id="KW-0547">Nucleotide-binding</keyword>
<dbReference type="InterPro" id="IPR027417">
    <property type="entry name" value="P-loop_NTPase"/>
</dbReference>
<organism evidence="8">
    <name type="scientific">Alexandrium monilatum</name>
    <dbReference type="NCBI Taxonomy" id="311494"/>
    <lineage>
        <taxon>Eukaryota</taxon>
        <taxon>Sar</taxon>
        <taxon>Alveolata</taxon>
        <taxon>Dinophyceae</taxon>
        <taxon>Gonyaulacales</taxon>
        <taxon>Pyrocystaceae</taxon>
        <taxon>Alexandrium</taxon>
    </lineage>
</organism>
<feature type="region of interest" description="Disordered" evidence="6">
    <location>
        <begin position="333"/>
        <end position="414"/>
    </location>
</feature>
<dbReference type="InterPro" id="IPR051316">
    <property type="entry name" value="Zinc-reg_GTPase_activator"/>
</dbReference>
<dbReference type="GO" id="GO:0005737">
    <property type="term" value="C:cytoplasm"/>
    <property type="evidence" value="ECO:0007669"/>
    <property type="project" value="TreeGrafter"/>
</dbReference>
<dbReference type="InterPro" id="IPR036627">
    <property type="entry name" value="CobW-likC_sf"/>
</dbReference>
<comment type="similarity">
    <text evidence="4">Belongs to the SIMIBI class G3E GTPase family. ZNG1 subfamily.</text>
</comment>
<evidence type="ECO:0000256" key="6">
    <source>
        <dbReference type="SAM" id="MobiDB-lite"/>
    </source>
</evidence>
<dbReference type="Gene3D" id="3.30.1220.10">
    <property type="entry name" value="CobW-like, C-terminal domain"/>
    <property type="match status" value="1"/>
</dbReference>
<dbReference type="GO" id="GO:0016787">
    <property type="term" value="F:hydrolase activity"/>
    <property type="evidence" value="ECO:0007669"/>
    <property type="project" value="UniProtKB-KW"/>
</dbReference>
<dbReference type="PANTHER" id="PTHR13748">
    <property type="entry name" value="COBW-RELATED"/>
    <property type="match status" value="1"/>
</dbReference>
<evidence type="ECO:0000256" key="2">
    <source>
        <dbReference type="ARBA" id="ARBA00022801"/>
    </source>
</evidence>
<feature type="compositionally biased region" description="Basic and acidic residues" evidence="6">
    <location>
        <begin position="376"/>
        <end position="402"/>
    </location>
</feature>
<dbReference type="EMBL" id="HBNR01082384">
    <property type="protein sequence ID" value="CAE4659668.1"/>
    <property type="molecule type" value="Transcribed_RNA"/>
</dbReference>
<evidence type="ECO:0000259" key="7">
    <source>
        <dbReference type="SMART" id="SM00833"/>
    </source>
</evidence>
<proteinExistence type="inferred from homology"/>
<keyword evidence="2" id="KW-0378">Hydrolase</keyword>
<feature type="domain" description="CobW C-terminal" evidence="7">
    <location>
        <begin position="417"/>
        <end position="511"/>
    </location>
</feature>
<evidence type="ECO:0000256" key="3">
    <source>
        <dbReference type="ARBA" id="ARBA00023186"/>
    </source>
</evidence>
<dbReference type="Gene3D" id="3.40.50.300">
    <property type="entry name" value="P-loop containing nucleotide triphosphate hydrolases"/>
    <property type="match status" value="1"/>
</dbReference>
<dbReference type="Pfam" id="PF07683">
    <property type="entry name" value="CobW_C"/>
    <property type="match status" value="1"/>
</dbReference>
<evidence type="ECO:0000256" key="5">
    <source>
        <dbReference type="ARBA" id="ARBA00049117"/>
    </source>
</evidence>
<feature type="compositionally biased region" description="Basic residues" evidence="6">
    <location>
        <begin position="403"/>
        <end position="413"/>
    </location>
</feature>
<dbReference type="GO" id="GO:0000166">
    <property type="term" value="F:nucleotide binding"/>
    <property type="evidence" value="ECO:0007669"/>
    <property type="project" value="UniProtKB-KW"/>
</dbReference>
<keyword evidence="3" id="KW-0143">Chaperone</keyword>
<dbReference type="CDD" id="cd03112">
    <property type="entry name" value="CobW-like"/>
    <property type="match status" value="1"/>
</dbReference>
<protein>
    <recommendedName>
        <fullName evidence="7">CobW C-terminal domain-containing protein</fullName>
    </recommendedName>
</protein>
<dbReference type="SUPFAM" id="SSF52540">
    <property type="entry name" value="P-loop containing nucleoside triphosphate hydrolases"/>
    <property type="match status" value="1"/>
</dbReference>
<dbReference type="SUPFAM" id="SSF90002">
    <property type="entry name" value="Hypothetical protein YjiA, C-terminal domain"/>
    <property type="match status" value="1"/>
</dbReference>
<gene>
    <name evidence="8" type="ORF">AMON00008_LOCUS58953</name>
</gene>
<comment type="catalytic activity">
    <reaction evidence="5">
        <text>GTP + H2O = GDP + phosphate + H(+)</text>
        <dbReference type="Rhea" id="RHEA:19669"/>
        <dbReference type="ChEBI" id="CHEBI:15377"/>
        <dbReference type="ChEBI" id="CHEBI:15378"/>
        <dbReference type="ChEBI" id="CHEBI:37565"/>
        <dbReference type="ChEBI" id="CHEBI:43474"/>
        <dbReference type="ChEBI" id="CHEBI:58189"/>
    </reaction>
    <physiologicalReaction direction="left-to-right" evidence="5">
        <dbReference type="Rhea" id="RHEA:19670"/>
    </physiologicalReaction>
</comment>
<dbReference type="Pfam" id="PF02492">
    <property type="entry name" value="cobW"/>
    <property type="match status" value="1"/>
</dbReference>
<evidence type="ECO:0000256" key="4">
    <source>
        <dbReference type="ARBA" id="ARBA00034320"/>
    </source>
</evidence>